<dbReference type="GO" id="GO:0000155">
    <property type="term" value="F:phosphorelay sensor kinase activity"/>
    <property type="evidence" value="ECO:0007669"/>
    <property type="project" value="InterPro"/>
</dbReference>
<evidence type="ECO:0000259" key="9">
    <source>
        <dbReference type="PROSITE" id="PS50109"/>
    </source>
</evidence>
<dbReference type="InterPro" id="IPR036890">
    <property type="entry name" value="HATPase_C_sf"/>
</dbReference>
<dbReference type="SUPFAM" id="SSF55874">
    <property type="entry name" value="ATPase domain of HSP90 chaperone/DNA topoisomerase II/histidine kinase"/>
    <property type="match status" value="1"/>
</dbReference>
<dbReference type="Gene3D" id="1.10.287.130">
    <property type="match status" value="1"/>
</dbReference>
<dbReference type="SMART" id="SM00388">
    <property type="entry name" value="HisKA"/>
    <property type="match status" value="1"/>
</dbReference>
<feature type="domain" description="Response regulatory" evidence="10">
    <location>
        <begin position="372"/>
        <end position="488"/>
    </location>
</feature>
<dbReference type="SMART" id="SM00448">
    <property type="entry name" value="REC"/>
    <property type="match status" value="1"/>
</dbReference>
<feature type="modified residue" description="4-aspartylphosphate" evidence="8">
    <location>
        <position position="421"/>
    </location>
</feature>
<evidence type="ECO:0000256" key="1">
    <source>
        <dbReference type="ARBA" id="ARBA00000085"/>
    </source>
</evidence>
<dbReference type="PANTHER" id="PTHR45339">
    <property type="entry name" value="HYBRID SIGNAL TRANSDUCTION HISTIDINE KINASE J"/>
    <property type="match status" value="1"/>
</dbReference>
<reference evidence="12" key="1">
    <citation type="submission" date="2016-11" db="EMBL/GenBank/DDBJ databases">
        <authorList>
            <person name="Varghese N."/>
            <person name="Submissions S."/>
        </authorList>
    </citation>
    <scope>NUCLEOTIDE SEQUENCE [LARGE SCALE GENOMIC DNA]</scope>
    <source>
        <strain evidence="12">DSM 11003</strain>
    </source>
</reference>
<dbReference type="SMART" id="SM00387">
    <property type="entry name" value="HATPase_c"/>
    <property type="match status" value="1"/>
</dbReference>
<dbReference type="RefSeq" id="WP_073088864.1">
    <property type="nucleotide sequence ID" value="NZ_FQWY01000002.1"/>
</dbReference>
<dbReference type="InterPro" id="IPR011006">
    <property type="entry name" value="CheY-like_superfamily"/>
</dbReference>
<name>A0A1M5JFS6_9FIRM</name>
<dbReference type="PRINTS" id="PR00344">
    <property type="entry name" value="BCTRLSENSOR"/>
</dbReference>
<evidence type="ECO:0000256" key="8">
    <source>
        <dbReference type="PROSITE-ProRule" id="PRU00169"/>
    </source>
</evidence>
<feature type="domain" description="Histidine kinase" evidence="9">
    <location>
        <begin position="131"/>
        <end position="347"/>
    </location>
</feature>
<comment type="catalytic activity">
    <reaction evidence="1">
        <text>ATP + protein L-histidine = ADP + protein N-phospho-L-histidine.</text>
        <dbReference type="EC" id="2.7.13.3"/>
    </reaction>
</comment>
<evidence type="ECO:0000256" key="5">
    <source>
        <dbReference type="ARBA" id="ARBA00022777"/>
    </source>
</evidence>
<accession>A0A1M5JFS6</accession>
<dbReference type="PANTHER" id="PTHR45339:SF1">
    <property type="entry name" value="HYBRID SIGNAL TRANSDUCTION HISTIDINE KINASE J"/>
    <property type="match status" value="1"/>
</dbReference>
<dbReference type="CDD" id="cd16922">
    <property type="entry name" value="HATPase_EvgS-ArcB-TorS-like"/>
    <property type="match status" value="1"/>
</dbReference>
<dbReference type="AlphaFoldDB" id="A0A1M5JFS6"/>
<dbReference type="CDD" id="cd17546">
    <property type="entry name" value="REC_hyHK_CKI1_RcsC-like"/>
    <property type="match status" value="1"/>
</dbReference>
<keyword evidence="6" id="KW-0902">Two-component regulatory system</keyword>
<sequence>MDTNLVYCRTADVLKDKKDLDIKLIEALEAFFLVTDEDYNIVMDSKGVRDLWHLEELKKEIYAFKAENKEKIINLKIDGKQIKNFKLHREEFIDEKGERYLVFWGADITDIIREKDKAEQVGYIKSEFVASISHEVRNALVGILGFCEIMQNEEDKLKLREGIEIIHCCARQLLGLVNDVLDLSKIETRQIEIRKEKFNLFRLIKQTLFSLQPKIEKKGLALGLVIDEKIPEDVLGDEVRLRQVLNNLLLNAVQYTDEGYVKLEVNLLSEGEVQFAVYDTGIGIKEEDIGRVFRPFVRLRDGERRSGGSGLGLAITRELVSLMGGRIWYKPNGEKGSIFGFSLPLQEAQMEENMMEKGWFDGFGYALTSCKQILLVEDIGVNRKLIGYMLKNLGYEVIDVENGQRCLEVLKEKRPDVILLDMQMPVLDGYQTVKIIRETEGIKDIPVIALTAYAMEGDGEKCLKAGCDYYLSKPFTQEQLKRALDICLYNKGPGFNVG</sequence>
<keyword evidence="5 11" id="KW-0418">Kinase</keyword>
<dbReference type="EC" id="2.7.13.3" evidence="2"/>
<evidence type="ECO:0000259" key="10">
    <source>
        <dbReference type="PROSITE" id="PS50110"/>
    </source>
</evidence>
<evidence type="ECO:0000256" key="2">
    <source>
        <dbReference type="ARBA" id="ARBA00012438"/>
    </source>
</evidence>
<evidence type="ECO:0000313" key="11">
    <source>
        <dbReference type="EMBL" id="SHG39432.1"/>
    </source>
</evidence>
<dbReference type="SUPFAM" id="SSF52172">
    <property type="entry name" value="CheY-like"/>
    <property type="match status" value="1"/>
</dbReference>
<dbReference type="Proteomes" id="UP000242329">
    <property type="component" value="Unassembled WGS sequence"/>
</dbReference>
<dbReference type="InterPro" id="IPR003661">
    <property type="entry name" value="HisK_dim/P_dom"/>
</dbReference>
<protein>
    <recommendedName>
        <fullName evidence="3">Stage 0 sporulation protein A homolog</fullName>
        <ecNumber evidence="2">2.7.13.3</ecNumber>
    </recommendedName>
</protein>
<evidence type="ECO:0000256" key="7">
    <source>
        <dbReference type="ARBA" id="ARBA00024867"/>
    </source>
</evidence>
<dbReference type="EMBL" id="FQWY01000002">
    <property type="protein sequence ID" value="SHG39432.1"/>
    <property type="molecule type" value="Genomic_DNA"/>
</dbReference>
<dbReference type="CDD" id="cd00082">
    <property type="entry name" value="HisKA"/>
    <property type="match status" value="1"/>
</dbReference>
<organism evidence="11 12">
    <name type="scientific">Thermosyntropha lipolytica DSM 11003</name>
    <dbReference type="NCBI Taxonomy" id="1123382"/>
    <lineage>
        <taxon>Bacteria</taxon>
        <taxon>Bacillati</taxon>
        <taxon>Bacillota</taxon>
        <taxon>Clostridia</taxon>
        <taxon>Eubacteriales</taxon>
        <taxon>Syntrophomonadaceae</taxon>
        <taxon>Thermosyntropha</taxon>
    </lineage>
</organism>
<dbReference type="STRING" id="1123382.SAMN02745221_00104"/>
<dbReference type="InterPro" id="IPR036097">
    <property type="entry name" value="HisK_dim/P_sf"/>
</dbReference>
<dbReference type="InterPro" id="IPR005467">
    <property type="entry name" value="His_kinase_dom"/>
</dbReference>
<keyword evidence="5 11" id="KW-0808">Transferase</keyword>
<dbReference type="InterPro" id="IPR001789">
    <property type="entry name" value="Sig_transdc_resp-reg_receiver"/>
</dbReference>
<proteinExistence type="predicted"/>
<dbReference type="Pfam" id="PF00072">
    <property type="entry name" value="Response_reg"/>
    <property type="match status" value="1"/>
</dbReference>
<dbReference type="PROSITE" id="PS50109">
    <property type="entry name" value="HIS_KIN"/>
    <property type="match status" value="1"/>
</dbReference>
<dbReference type="SUPFAM" id="SSF47384">
    <property type="entry name" value="Homodimeric domain of signal transducing histidine kinase"/>
    <property type="match status" value="1"/>
</dbReference>
<evidence type="ECO:0000313" key="12">
    <source>
        <dbReference type="Proteomes" id="UP000242329"/>
    </source>
</evidence>
<gene>
    <name evidence="11" type="ORF">SAMN02745221_00104</name>
</gene>
<dbReference type="Pfam" id="PF02518">
    <property type="entry name" value="HATPase_c"/>
    <property type="match status" value="1"/>
</dbReference>
<dbReference type="PROSITE" id="PS50110">
    <property type="entry name" value="RESPONSE_REGULATORY"/>
    <property type="match status" value="1"/>
</dbReference>
<evidence type="ECO:0000256" key="6">
    <source>
        <dbReference type="ARBA" id="ARBA00023012"/>
    </source>
</evidence>
<dbReference type="InterPro" id="IPR003594">
    <property type="entry name" value="HATPase_dom"/>
</dbReference>
<dbReference type="Gene3D" id="3.30.565.10">
    <property type="entry name" value="Histidine kinase-like ATPase, C-terminal domain"/>
    <property type="match status" value="1"/>
</dbReference>
<evidence type="ECO:0000256" key="4">
    <source>
        <dbReference type="ARBA" id="ARBA00022553"/>
    </source>
</evidence>
<dbReference type="InterPro" id="IPR004358">
    <property type="entry name" value="Sig_transdc_His_kin-like_C"/>
</dbReference>
<dbReference type="Gene3D" id="3.40.50.2300">
    <property type="match status" value="1"/>
</dbReference>
<keyword evidence="4 8" id="KW-0597">Phosphoprotein</keyword>
<dbReference type="OrthoDB" id="9809348at2"/>
<comment type="function">
    <text evidence="7">May play the central regulatory role in sporulation. It may be an element of the effector pathway responsible for the activation of sporulation genes in response to nutritional stress. Spo0A may act in concert with spo0H (a sigma factor) to control the expression of some genes that are critical to the sporulation process.</text>
</comment>
<dbReference type="Pfam" id="PF00512">
    <property type="entry name" value="HisKA"/>
    <property type="match status" value="1"/>
</dbReference>
<keyword evidence="12" id="KW-1185">Reference proteome</keyword>
<evidence type="ECO:0000256" key="3">
    <source>
        <dbReference type="ARBA" id="ARBA00018672"/>
    </source>
</evidence>